<keyword evidence="4 7" id="KW-0805">Transcription regulation</keyword>
<dbReference type="Pfam" id="PF02863">
    <property type="entry name" value="Arg_repressor_C"/>
    <property type="match status" value="1"/>
</dbReference>
<dbReference type="InterPro" id="IPR020899">
    <property type="entry name" value="Arg_repress_C"/>
</dbReference>
<dbReference type="GO" id="GO:1900079">
    <property type="term" value="P:regulation of arginine biosynthetic process"/>
    <property type="evidence" value="ECO:0007669"/>
    <property type="project" value="UniProtKB-UniRule"/>
</dbReference>
<dbReference type="PANTHER" id="PTHR34471">
    <property type="entry name" value="ARGININE REPRESSOR"/>
    <property type="match status" value="1"/>
</dbReference>
<keyword evidence="5 7" id="KW-0238">DNA-binding</keyword>
<dbReference type="InterPro" id="IPR020900">
    <property type="entry name" value="Arg_repress_DNA-bd"/>
</dbReference>
<dbReference type="GO" id="GO:0003700">
    <property type="term" value="F:DNA-binding transcription factor activity"/>
    <property type="evidence" value="ECO:0007669"/>
    <property type="project" value="UniProtKB-UniRule"/>
</dbReference>
<evidence type="ECO:0000259" key="10">
    <source>
        <dbReference type="Pfam" id="PF02863"/>
    </source>
</evidence>
<dbReference type="NCBIfam" id="TIGR01529">
    <property type="entry name" value="argR_whole"/>
    <property type="match status" value="1"/>
</dbReference>
<comment type="caution">
    <text evidence="11">The sequence shown here is derived from an EMBL/GenBank/DDBJ whole genome shotgun (WGS) entry which is preliminary data.</text>
</comment>
<dbReference type="PANTHER" id="PTHR34471:SF1">
    <property type="entry name" value="ARGININE REPRESSOR"/>
    <property type="match status" value="1"/>
</dbReference>
<keyword evidence="7" id="KW-0055">Arginine biosynthesis</keyword>
<dbReference type="GO" id="GO:0003677">
    <property type="term" value="F:DNA binding"/>
    <property type="evidence" value="ECO:0007669"/>
    <property type="project" value="UniProtKB-KW"/>
</dbReference>
<dbReference type="Gene3D" id="1.10.10.10">
    <property type="entry name" value="Winged helix-like DNA-binding domain superfamily/Winged helix DNA-binding domain"/>
    <property type="match status" value="1"/>
</dbReference>
<protein>
    <recommendedName>
        <fullName evidence="7 8">Arginine repressor</fullName>
    </recommendedName>
</protein>
<dbReference type="AlphaFoldDB" id="A0A4U8Q8U4"/>
<dbReference type="OrthoDB" id="9807089at2"/>
<dbReference type="GO" id="GO:0006526">
    <property type="term" value="P:L-arginine biosynthetic process"/>
    <property type="evidence" value="ECO:0007669"/>
    <property type="project" value="UniProtKB-UniPathway"/>
</dbReference>
<dbReference type="InterPro" id="IPR036388">
    <property type="entry name" value="WH-like_DNA-bd_sf"/>
</dbReference>
<keyword evidence="12" id="KW-1185">Reference proteome</keyword>
<reference evidence="11 12" key="1">
    <citation type="journal article" date="2019" name="Anaerobe">
        <title>Detection of Robinsoniella peoriensis in multiple bone samples of a trauma patient.</title>
        <authorList>
            <person name="Schrottner P."/>
            <person name="Hartwich K."/>
            <person name="Bunk B."/>
            <person name="Schober I."/>
            <person name="Helbig S."/>
            <person name="Rudolph W.W."/>
            <person name="Gunzer F."/>
        </authorList>
    </citation>
    <scope>NUCLEOTIDE SEQUENCE [LARGE SCALE GENOMIC DNA]</scope>
    <source>
        <strain evidence="11 12">DSM 106044</strain>
    </source>
</reference>
<dbReference type="InterPro" id="IPR036251">
    <property type="entry name" value="Arg_repress_C_sf"/>
</dbReference>
<comment type="similarity">
    <text evidence="2 7">Belongs to the ArgR family.</text>
</comment>
<dbReference type="PRINTS" id="PR01467">
    <property type="entry name" value="ARGREPRESSOR"/>
</dbReference>
<dbReference type="GO" id="GO:0005737">
    <property type="term" value="C:cytoplasm"/>
    <property type="evidence" value="ECO:0007669"/>
    <property type="project" value="UniProtKB-SubCell"/>
</dbReference>
<evidence type="ECO:0000256" key="2">
    <source>
        <dbReference type="ARBA" id="ARBA00008316"/>
    </source>
</evidence>
<evidence type="ECO:0000259" key="9">
    <source>
        <dbReference type="Pfam" id="PF01316"/>
    </source>
</evidence>
<evidence type="ECO:0000313" key="11">
    <source>
        <dbReference type="EMBL" id="TLD01395.1"/>
    </source>
</evidence>
<dbReference type="EMBL" id="QGQD01000040">
    <property type="protein sequence ID" value="TLD01395.1"/>
    <property type="molecule type" value="Genomic_DNA"/>
</dbReference>
<dbReference type="GO" id="GO:0051259">
    <property type="term" value="P:protein complex oligomerization"/>
    <property type="evidence" value="ECO:0007669"/>
    <property type="project" value="InterPro"/>
</dbReference>
<sequence>MKIARHAKIVDIINRYEIETQEELAERLNQEGFRVTQATVSRDIRELKLTKIAINGGRQKYAVMQANGNGMNEKYLRVLKDGFASMDMAQNILVVKTVSGMAMAVAAALDAMHWPEIAGCIAGDDTIMCAIRSVDDTLLVMDKIRKIVGTEHK</sequence>
<accession>A0A4U8Q8U4</accession>
<comment type="pathway">
    <text evidence="7">Amino-acid biosynthesis; L-arginine biosynthesis [regulation].</text>
</comment>
<keyword evidence="3 7" id="KW-0963">Cytoplasm</keyword>
<proteinExistence type="inferred from homology"/>
<dbReference type="Pfam" id="PF01316">
    <property type="entry name" value="Arg_repressor"/>
    <property type="match status" value="1"/>
</dbReference>
<feature type="domain" description="Arginine repressor C-terminal" evidence="10">
    <location>
        <begin position="79"/>
        <end position="145"/>
    </location>
</feature>
<evidence type="ECO:0000256" key="5">
    <source>
        <dbReference type="ARBA" id="ARBA00023125"/>
    </source>
</evidence>
<dbReference type="Gene3D" id="3.30.1360.40">
    <property type="match status" value="1"/>
</dbReference>
<evidence type="ECO:0000313" key="12">
    <source>
        <dbReference type="Proteomes" id="UP000306509"/>
    </source>
</evidence>
<feature type="domain" description="Arginine repressor DNA-binding" evidence="9">
    <location>
        <begin position="2"/>
        <end position="66"/>
    </location>
</feature>
<organism evidence="11 12">
    <name type="scientific">Robinsoniella peoriensis</name>
    <dbReference type="NCBI Taxonomy" id="180332"/>
    <lineage>
        <taxon>Bacteria</taxon>
        <taxon>Bacillati</taxon>
        <taxon>Bacillota</taxon>
        <taxon>Clostridia</taxon>
        <taxon>Lachnospirales</taxon>
        <taxon>Lachnospiraceae</taxon>
        <taxon>Robinsoniella</taxon>
    </lineage>
</organism>
<dbReference type="UniPathway" id="UPA00068"/>
<keyword evidence="7" id="KW-0028">Amino-acid biosynthesis</keyword>
<dbReference type="HAMAP" id="MF_00173">
    <property type="entry name" value="Arg_repressor"/>
    <property type="match status" value="1"/>
</dbReference>
<dbReference type="SUPFAM" id="SSF55252">
    <property type="entry name" value="C-terminal domain of arginine repressor"/>
    <property type="match status" value="1"/>
</dbReference>
<comment type="function">
    <text evidence="7">Regulates arginine biosynthesis genes.</text>
</comment>
<dbReference type="InterPro" id="IPR036390">
    <property type="entry name" value="WH_DNA-bd_sf"/>
</dbReference>
<comment type="subcellular location">
    <subcellularLocation>
        <location evidence="1 7">Cytoplasm</location>
    </subcellularLocation>
</comment>
<evidence type="ECO:0000256" key="1">
    <source>
        <dbReference type="ARBA" id="ARBA00004496"/>
    </source>
</evidence>
<dbReference type="Proteomes" id="UP000306509">
    <property type="component" value="Unassembled WGS sequence"/>
</dbReference>
<gene>
    <name evidence="7 11" type="primary">argR</name>
    <name evidence="11" type="ORF">DSM106044_01778</name>
</gene>
<evidence type="ECO:0000256" key="4">
    <source>
        <dbReference type="ARBA" id="ARBA00023015"/>
    </source>
</evidence>
<evidence type="ECO:0000256" key="8">
    <source>
        <dbReference type="NCBIfam" id="TIGR01529"/>
    </source>
</evidence>
<dbReference type="RefSeq" id="WP_027293833.1">
    <property type="nucleotide sequence ID" value="NZ_CABMJZ010000005.1"/>
</dbReference>
<keyword evidence="6 7" id="KW-0804">Transcription</keyword>
<dbReference type="SUPFAM" id="SSF46785">
    <property type="entry name" value="Winged helix' DNA-binding domain"/>
    <property type="match status" value="1"/>
</dbReference>
<name>A0A4U8Q8U4_9FIRM</name>
<evidence type="ECO:0000256" key="6">
    <source>
        <dbReference type="ARBA" id="ARBA00023163"/>
    </source>
</evidence>
<evidence type="ECO:0000256" key="7">
    <source>
        <dbReference type="HAMAP-Rule" id="MF_00173"/>
    </source>
</evidence>
<dbReference type="GO" id="GO:0034618">
    <property type="term" value="F:arginine binding"/>
    <property type="evidence" value="ECO:0007669"/>
    <property type="project" value="InterPro"/>
</dbReference>
<evidence type="ECO:0000256" key="3">
    <source>
        <dbReference type="ARBA" id="ARBA00022490"/>
    </source>
</evidence>
<keyword evidence="7" id="KW-0678">Repressor</keyword>
<dbReference type="InterPro" id="IPR001669">
    <property type="entry name" value="Arg_repress"/>
</dbReference>
<dbReference type="STRING" id="180332.GCA_000797495_03693"/>